<protein>
    <submittedName>
        <fullName evidence="2">Uncharacterized protein</fullName>
    </submittedName>
</protein>
<gene>
    <name evidence="2" type="ORF">ZIOFF_044500</name>
</gene>
<dbReference type="EMBL" id="JACMSC010000012">
    <property type="protein sequence ID" value="KAG6496630.1"/>
    <property type="molecule type" value="Genomic_DNA"/>
</dbReference>
<comment type="caution">
    <text evidence="2">The sequence shown here is derived from an EMBL/GenBank/DDBJ whole genome shotgun (WGS) entry which is preliminary data.</text>
</comment>
<keyword evidence="3" id="KW-1185">Reference proteome</keyword>
<proteinExistence type="predicted"/>
<feature type="region of interest" description="Disordered" evidence="1">
    <location>
        <begin position="1"/>
        <end position="21"/>
    </location>
</feature>
<dbReference type="AlphaFoldDB" id="A0A8J5L016"/>
<dbReference type="Proteomes" id="UP000734854">
    <property type="component" value="Unassembled WGS sequence"/>
</dbReference>
<evidence type="ECO:0000256" key="1">
    <source>
        <dbReference type="SAM" id="MobiDB-lite"/>
    </source>
</evidence>
<evidence type="ECO:0000313" key="2">
    <source>
        <dbReference type="EMBL" id="KAG6496630.1"/>
    </source>
</evidence>
<reference evidence="2 3" key="1">
    <citation type="submission" date="2020-08" db="EMBL/GenBank/DDBJ databases">
        <title>Plant Genome Project.</title>
        <authorList>
            <person name="Zhang R.-G."/>
        </authorList>
    </citation>
    <scope>NUCLEOTIDE SEQUENCE [LARGE SCALE GENOMIC DNA]</scope>
    <source>
        <tissue evidence="2">Rhizome</tissue>
    </source>
</reference>
<name>A0A8J5L016_ZINOF</name>
<sequence>MPSATAHSRRRRSIADPATSSLCPSEPRASIFFLNSRALTALTIFLPATPIAGSACHPPRCPSISAGQFLLCRSGLHHHLFDRFLCPSFGFTAVHAEDSLLLSSVDAIFTSRREPTEGSRFSTLQATFHRSHLAVNSVDDWFEVVGFQPPQHRMVGYFLDHHVD</sequence>
<accession>A0A8J5L016</accession>
<organism evidence="2 3">
    <name type="scientific">Zingiber officinale</name>
    <name type="common">Ginger</name>
    <name type="synonym">Amomum zingiber</name>
    <dbReference type="NCBI Taxonomy" id="94328"/>
    <lineage>
        <taxon>Eukaryota</taxon>
        <taxon>Viridiplantae</taxon>
        <taxon>Streptophyta</taxon>
        <taxon>Embryophyta</taxon>
        <taxon>Tracheophyta</taxon>
        <taxon>Spermatophyta</taxon>
        <taxon>Magnoliopsida</taxon>
        <taxon>Liliopsida</taxon>
        <taxon>Zingiberales</taxon>
        <taxon>Zingiberaceae</taxon>
        <taxon>Zingiber</taxon>
    </lineage>
</organism>
<evidence type="ECO:0000313" key="3">
    <source>
        <dbReference type="Proteomes" id="UP000734854"/>
    </source>
</evidence>